<gene>
    <name evidence="8" type="ORF">H3H39_07930</name>
</gene>
<dbReference type="InterPro" id="IPR036804">
    <property type="entry name" value="CheR_N_sf"/>
</dbReference>
<feature type="binding site" evidence="6">
    <location>
        <position position="82"/>
    </location>
    <ligand>
        <name>S-adenosyl-L-methionine</name>
        <dbReference type="ChEBI" id="CHEBI:59789"/>
    </ligand>
</feature>
<comment type="function">
    <text evidence="5">Methylation of the membrane-bound methyl-accepting chemotaxis proteins (MCP) to form gamma-glutamyl methyl ester residues in MCP.</text>
</comment>
<dbReference type="RefSeq" id="WP_182152823.1">
    <property type="nucleotide sequence ID" value="NZ_JACEZU010000003.1"/>
</dbReference>
<sequence length="273" mass="31017">MELHGISDYEFVSIRDWLFKQTGISLTPAKKTLVCSRLHKRLRALSLSSYGDYFSLLSSNRDQDEAQTAIDLLTTNETYFFREAEHFQLLGELAQKARRDQPFRVWSAACSSGEEVYTIAMTLAEHERRGAGPAWEVRGSDVSARVLDMARSAHYPMDRATDIPPALLKRYCLSGTGPYHDTLLVERSLREKIEFAQINLIEPLPELVPFDAIFLRNVLIYFDPPVKRKVVGQLLSRLTGDGVLFVSMAESLHGLFDKLVSVAPGAYRFDRRR</sequence>
<feature type="binding site" evidence="6">
    <location>
        <position position="141"/>
    </location>
    <ligand>
        <name>S-adenosyl-L-methionine</name>
        <dbReference type="ChEBI" id="CHEBI:59789"/>
    </ligand>
</feature>
<dbReference type="SUPFAM" id="SSF47757">
    <property type="entry name" value="Chemotaxis receptor methyltransferase CheR, N-terminal domain"/>
    <property type="match status" value="1"/>
</dbReference>
<feature type="binding site" evidence="6">
    <location>
        <position position="115"/>
    </location>
    <ligand>
        <name>S-adenosyl-L-methionine</name>
        <dbReference type="ChEBI" id="CHEBI:59789"/>
    </ligand>
</feature>
<keyword evidence="2 5" id="KW-0489">Methyltransferase</keyword>
<keyword evidence="4 5" id="KW-0949">S-adenosyl-L-methionine</keyword>
<dbReference type="PROSITE" id="PS50123">
    <property type="entry name" value="CHER"/>
    <property type="match status" value="1"/>
</dbReference>
<comment type="catalytic activity">
    <reaction evidence="1 5">
        <text>L-glutamyl-[protein] + S-adenosyl-L-methionine = [protein]-L-glutamate 5-O-methyl ester + S-adenosyl-L-homocysteine</text>
        <dbReference type="Rhea" id="RHEA:24452"/>
        <dbReference type="Rhea" id="RHEA-COMP:10208"/>
        <dbReference type="Rhea" id="RHEA-COMP:10311"/>
        <dbReference type="ChEBI" id="CHEBI:29973"/>
        <dbReference type="ChEBI" id="CHEBI:57856"/>
        <dbReference type="ChEBI" id="CHEBI:59789"/>
        <dbReference type="ChEBI" id="CHEBI:82795"/>
        <dbReference type="EC" id="2.1.1.80"/>
    </reaction>
</comment>
<organism evidence="8 9">
    <name type="scientific">Rugamonas apoptosis</name>
    <dbReference type="NCBI Taxonomy" id="2758570"/>
    <lineage>
        <taxon>Bacteria</taxon>
        <taxon>Pseudomonadati</taxon>
        <taxon>Pseudomonadota</taxon>
        <taxon>Betaproteobacteria</taxon>
        <taxon>Burkholderiales</taxon>
        <taxon>Oxalobacteraceae</taxon>
        <taxon>Telluria group</taxon>
        <taxon>Rugamonas</taxon>
    </lineage>
</organism>
<name>A0A7W2F8B1_9BURK</name>
<dbReference type="InterPro" id="IPR022641">
    <property type="entry name" value="CheR_N"/>
</dbReference>
<evidence type="ECO:0000256" key="6">
    <source>
        <dbReference type="PIRSR" id="PIRSR000410-1"/>
    </source>
</evidence>
<dbReference type="Gene3D" id="3.40.50.150">
    <property type="entry name" value="Vaccinia Virus protein VP39"/>
    <property type="match status" value="1"/>
</dbReference>
<accession>A0A7W2F8B1</accession>
<evidence type="ECO:0000256" key="1">
    <source>
        <dbReference type="ARBA" id="ARBA00001541"/>
    </source>
</evidence>
<proteinExistence type="predicted"/>
<evidence type="ECO:0000256" key="5">
    <source>
        <dbReference type="PIRNR" id="PIRNR000410"/>
    </source>
</evidence>
<feature type="binding site" evidence="6">
    <location>
        <begin position="199"/>
        <end position="200"/>
    </location>
    <ligand>
        <name>S-adenosyl-L-methionine</name>
        <dbReference type="ChEBI" id="CHEBI:59789"/>
    </ligand>
</feature>
<dbReference type="Pfam" id="PF03705">
    <property type="entry name" value="CheR_N"/>
    <property type="match status" value="1"/>
</dbReference>
<dbReference type="PANTHER" id="PTHR24422">
    <property type="entry name" value="CHEMOTAXIS PROTEIN METHYLTRANSFERASE"/>
    <property type="match status" value="1"/>
</dbReference>
<dbReference type="EMBL" id="JACEZU010000003">
    <property type="protein sequence ID" value="MBA5686983.1"/>
    <property type="molecule type" value="Genomic_DNA"/>
</dbReference>
<protein>
    <recommendedName>
        <fullName evidence="5">Chemotaxis protein methyltransferase</fullName>
        <ecNumber evidence="5">2.1.1.80</ecNumber>
    </recommendedName>
</protein>
<dbReference type="InterPro" id="IPR050903">
    <property type="entry name" value="Bact_Chemotaxis_MeTrfase"/>
</dbReference>
<feature type="binding site" evidence="6">
    <location>
        <position position="76"/>
    </location>
    <ligand>
        <name>S-adenosyl-L-methionine</name>
        <dbReference type="ChEBI" id="CHEBI:59789"/>
    </ligand>
</feature>
<feature type="binding site" evidence="6">
    <location>
        <begin position="216"/>
        <end position="217"/>
    </location>
    <ligand>
        <name>S-adenosyl-L-methionine</name>
        <dbReference type="ChEBI" id="CHEBI:59789"/>
    </ligand>
</feature>
<dbReference type="InterPro" id="IPR000780">
    <property type="entry name" value="CheR_MeTrfase"/>
</dbReference>
<dbReference type="PIRSF" id="PIRSF000410">
    <property type="entry name" value="CheR"/>
    <property type="match status" value="1"/>
</dbReference>
<dbReference type="SMART" id="SM00138">
    <property type="entry name" value="MeTrc"/>
    <property type="match status" value="1"/>
</dbReference>
<comment type="caution">
    <text evidence="8">The sequence shown here is derived from an EMBL/GenBank/DDBJ whole genome shotgun (WGS) entry which is preliminary data.</text>
</comment>
<dbReference type="CDD" id="cd02440">
    <property type="entry name" value="AdoMet_MTases"/>
    <property type="match status" value="1"/>
</dbReference>
<dbReference type="InterPro" id="IPR029063">
    <property type="entry name" value="SAM-dependent_MTases_sf"/>
</dbReference>
<dbReference type="Gene3D" id="1.10.155.10">
    <property type="entry name" value="Chemotaxis receptor methyltransferase CheR, N-terminal domain"/>
    <property type="match status" value="1"/>
</dbReference>
<dbReference type="PRINTS" id="PR00996">
    <property type="entry name" value="CHERMTFRASE"/>
</dbReference>
<evidence type="ECO:0000259" key="7">
    <source>
        <dbReference type="PROSITE" id="PS50123"/>
    </source>
</evidence>
<evidence type="ECO:0000256" key="2">
    <source>
        <dbReference type="ARBA" id="ARBA00022603"/>
    </source>
</evidence>
<dbReference type="InterPro" id="IPR022642">
    <property type="entry name" value="CheR_C"/>
</dbReference>
<dbReference type="Proteomes" id="UP000573499">
    <property type="component" value="Unassembled WGS sequence"/>
</dbReference>
<dbReference type="AlphaFoldDB" id="A0A7W2F8B1"/>
<feature type="domain" description="CheR-type methyltransferase" evidence="7">
    <location>
        <begin position="1"/>
        <end position="273"/>
    </location>
</feature>
<evidence type="ECO:0000256" key="3">
    <source>
        <dbReference type="ARBA" id="ARBA00022679"/>
    </source>
</evidence>
<keyword evidence="9" id="KW-1185">Reference proteome</keyword>
<evidence type="ECO:0000313" key="9">
    <source>
        <dbReference type="Proteomes" id="UP000573499"/>
    </source>
</evidence>
<evidence type="ECO:0000313" key="8">
    <source>
        <dbReference type="EMBL" id="MBA5686983.1"/>
    </source>
</evidence>
<dbReference type="EC" id="2.1.1.80" evidence="5"/>
<keyword evidence="3 5" id="KW-0808">Transferase</keyword>
<evidence type="ECO:0000256" key="4">
    <source>
        <dbReference type="ARBA" id="ARBA00022691"/>
    </source>
</evidence>
<dbReference type="GO" id="GO:0032259">
    <property type="term" value="P:methylation"/>
    <property type="evidence" value="ECO:0007669"/>
    <property type="project" value="UniProtKB-KW"/>
</dbReference>
<dbReference type="SUPFAM" id="SSF53335">
    <property type="entry name" value="S-adenosyl-L-methionine-dependent methyltransferases"/>
    <property type="match status" value="1"/>
</dbReference>
<feature type="binding site" evidence="6">
    <location>
        <position position="78"/>
    </location>
    <ligand>
        <name>S-adenosyl-L-methionine</name>
        <dbReference type="ChEBI" id="CHEBI:59789"/>
    </ligand>
</feature>
<reference evidence="8 9" key="1">
    <citation type="submission" date="2020-07" db="EMBL/GenBank/DDBJ databases">
        <title>Novel species isolated from subtropical streams in China.</title>
        <authorList>
            <person name="Lu H."/>
        </authorList>
    </citation>
    <scope>NUCLEOTIDE SEQUENCE [LARGE SCALE GENOMIC DNA]</scope>
    <source>
        <strain evidence="8 9">LX47W</strain>
    </source>
</reference>
<dbReference type="PANTHER" id="PTHR24422:SF26">
    <property type="entry name" value="CHEMOTAXIS PROTEIN METHYLTRANSFERASE"/>
    <property type="match status" value="1"/>
</dbReference>
<dbReference type="InterPro" id="IPR026024">
    <property type="entry name" value="Chemotaxis_MeTrfase_CheR"/>
</dbReference>
<dbReference type="Pfam" id="PF01739">
    <property type="entry name" value="CheR"/>
    <property type="match status" value="1"/>
</dbReference>
<dbReference type="GO" id="GO:0008983">
    <property type="term" value="F:protein-glutamate O-methyltransferase activity"/>
    <property type="evidence" value="ECO:0007669"/>
    <property type="project" value="UniProtKB-EC"/>
</dbReference>